<gene>
    <name evidence="2" type="ORF">F7D08_0323</name>
</gene>
<dbReference type="SMART" id="SM00858">
    <property type="entry name" value="SAF"/>
    <property type="match status" value="1"/>
</dbReference>
<dbReference type="InterPro" id="IPR013974">
    <property type="entry name" value="SAF"/>
</dbReference>
<evidence type="ECO:0000313" key="2">
    <source>
        <dbReference type="EMBL" id="KAB7789371.1"/>
    </source>
</evidence>
<organism evidence="2 3">
    <name type="scientific">Bifidobacterium cebidarum</name>
    <dbReference type="NCBI Taxonomy" id="2650773"/>
    <lineage>
        <taxon>Bacteria</taxon>
        <taxon>Bacillati</taxon>
        <taxon>Actinomycetota</taxon>
        <taxon>Actinomycetes</taxon>
        <taxon>Bifidobacteriales</taxon>
        <taxon>Bifidobacteriaceae</taxon>
        <taxon>Bifidobacterium</taxon>
    </lineage>
</organism>
<sequence length="222" mass="23131">MVTFSMPSMRRLLPSGSLKQRRMLHMLRRIAAAACAGLAVLFALGTVTAYIATVPVVVAIRHISRGSTVNPTDVAVRHFPPSVVSDSMIGAVDDAAGRIASIDITNGDPILTHMTRAAPMVPAGSTVMDVQLTSSIDELVVGDTVQLVSAFGCGTDADRTITNEIKGDSCILADDALVMGISTTADSSYADGRQLVSFAMAPDAAARVMQLQEAGAIVAVMQ</sequence>
<dbReference type="Gene3D" id="3.90.1210.10">
    <property type="entry name" value="Antifreeze-like/N-acetylneuraminic acid synthase C-terminal domain"/>
    <property type="match status" value="1"/>
</dbReference>
<dbReference type="InterPro" id="IPR017585">
    <property type="entry name" value="SAF_FlgA"/>
</dbReference>
<reference evidence="2 3" key="1">
    <citation type="submission" date="2019-09" db="EMBL/GenBank/DDBJ databases">
        <title>Characterization of the phylogenetic diversity of two novel species belonging to the genus Bifidobacterium: Bifidobacterium cebidarum sp. nov. and Bifidobacterium leontopitheci sp. nov.</title>
        <authorList>
            <person name="Lugli G.A."/>
            <person name="Duranti S."/>
            <person name="Milani C."/>
            <person name="Turroni F."/>
            <person name="Ventura M."/>
        </authorList>
    </citation>
    <scope>NUCLEOTIDE SEQUENCE [LARGE SCALE GENOMIC DNA]</scope>
    <source>
        <strain evidence="2 3">LMG 31469</strain>
    </source>
</reference>
<dbReference type="CDD" id="cd11614">
    <property type="entry name" value="SAF_CpaB_FlgA_like"/>
    <property type="match status" value="1"/>
</dbReference>
<name>A0A6I1GSA4_9BIFI</name>
<keyword evidence="3" id="KW-1185">Reference proteome</keyword>
<evidence type="ECO:0000259" key="1">
    <source>
        <dbReference type="SMART" id="SM00858"/>
    </source>
</evidence>
<proteinExistence type="predicted"/>
<evidence type="ECO:0000313" key="3">
    <source>
        <dbReference type="Proteomes" id="UP000468413"/>
    </source>
</evidence>
<dbReference type="EMBL" id="WBVS01000001">
    <property type="protein sequence ID" value="KAB7789371.1"/>
    <property type="molecule type" value="Genomic_DNA"/>
</dbReference>
<protein>
    <submittedName>
        <fullName evidence="2">Cation transport ATPase</fullName>
    </submittedName>
</protein>
<feature type="domain" description="SAF" evidence="1">
    <location>
        <begin position="54"/>
        <end position="116"/>
    </location>
</feature>
<dbReference type="Proteomes" id="UP000468413">
    <property type="component" value="Unassembled WGS sequence"/>
</dbReference>
<accession>A0A6I1GSA4</accession>
<dbReference type="AlphaFoldDB" id="A0A6I1GSA4"/>
<dbReference type="Pfam" id="PF13144">
    <property type="entry name" value="ChapFlgA"/>
    <property type="match status" value="1"/>
</dbReference>
<comment type="caution">
    <text evidence="2">The sequence shown here is derived from an EMBL/GenBank/DDBJ whole genome shotgun (WGS) entry which is preliminary data.</text>
</comment>